<evidence type="ECO:0000256" key="1">
    <source>
        <dbReference type="ARBA" id="ARBA00022485"/>
    </source>
</evidence>
<comment type="caution">
    <text evidence="7">The sequence shown here is derived from an EMBL/GenBank/DDBJ whole genome shotgun (WGS) entry which is preliminary data.</text>
</comment>
<evidence type="ECO:0000256" key="5">
    <source>
        <dbReference type="ARBA" id="ARBA00023014"/>
    </source>
</evidence>
<dbReference type="SUPFAM" id="SSF54862">
    <property type="entry name" value="4Fe-4S ferredoxins"/>
    <property type="match status" value="1"/>
</dbReference>
<dbReference type="Pfam" id="PF12838">
    <property type="entry name" value="Fer4_7"/>
    <property type="match status" value="1"/>
</dbReference>
<dbReference type="GO" id="GO:0016020">
    <property type="term" value="C:membrane"/>
    <property type="evidence" value="ECO:0007669"/>
    <property type="project" value="InterPro"/>
</dbReference>
<dbReference type="EMBL" id="MNUO01000037">
    <property type="protein sequence ID" value="OIN97729.1"/>
    <property type="molecule type" value="Genomic_DNA"/>
</dbReference>
<keyword evidence="3" id="KW-0677">Repeat</keyword>
<sequence>MKKPKLRELGEAIKALIKGPYTTKFPFAPSPAAPAYRGKVEFDDKECVGCGACVEVCPAKALEMVDDIKSGKRQIIHHYDICIFCGQCQANCLTKKGINLTQEYDLAFLKDRDKQITSVEKNLVFCECCGEVVTTIEHLRYLAKKLGPLAYSNANLILINQEELGLIEGPAEKEEIPHKRASLMRILCAKCRRQVVIKEEWGEK</sequence>
<evidence type="ECO:0000259" key="6">
    <source>
        <dbReference type="PROSITE" id="PS51379"/>
    </source>
</evidence>
<dbReference type="GO" id="GO:0003954">
    <property type="term" value="F:NADH dehydrogenase activity"/>
    <property type="evidence" value="ECO:0007669"/>
    <property type="project" value="TreeGrafter"/>
</dbReference>
<name>A0A1J4SE66_9BACT</name>
<dbReference type="GO" id="GO:0046872">
    <property type="term" value="F:metal ion binding"/>
    <property type="evidence" value="ECO:0007669"/>
    <property type="project" value="UniProtKB-KW"/>
</dbReference>
<reference evidence="7 8" key="1">
    <citation type="journal article" date="2016" name="Environ. Microbiol.">
        <title>Genomic resolution of a cold subsurface aquifer community provides metabolic insights for novel microbes adapted to high CO concentrations.</title>
        <authorList>
            <person name="Probst A.J."/>
            <person name="Castelle C.J."/>
            <person name="Singh A."/>
            <person name="Brown C.T."/>
            <person name="Anantharaman K."/>
            <person name="Sharon I."/>
            <person name="Hug L.A."/>
            <person name="Burstein D."/>
            <person name="Emerson J.B."/>
            <person name="Thomas B.C."/>
            <person name="Banfield J.F."/>
        </authorList>
    </citation>
    <scope>NUCLEOTIDE SEQUENCE [LARGE SCALE GENOMIC DNA]</scope>
    <source>
        <strain evidence="7">CG1_02_38_46</strain>
    </source>
</reference>
<evidence type="ECO:0000256" key="3">
    <source>
        <dbReference type="ARBA" id="ARBA00022737"/>
    </source>
</evidence>
<dbReference type="PANTHER" id="PTHR10849:SF35">
    <property type="entry name" value="FORMATE HYDROGENLYASE SUBUNIT 6-RELATED"/>
    <property type="match status" value="1"/>
</dbReference>
<dbReference type="PANTHER" id="PTHR10849">
    <property type="entry name" value="NADH DEHYDROGENASE UBIQUINONE IRON-SULFUR PROTEIN 8, MITOCHONDRIAL"/>
    <property type="match status" value="1"/>
</dbReference>
<feature type="domain" description="4Fe-4S ferredoxin-type" evidence="6">
    <location>
        <begin position="73"/>
        <end position="103"/>
    </location>
</feature>
<protein>
    <recommendedName>
        <fullName evidence="6">4Fe-4S ferredoxin-type domain-containing protein</fullName>
    </recommendedName>
</protein>
<dbReference type="AlphaFoldDB" id="A0A1J4SE66"/>
<dbReference type="PROSITE" id="PS51379">
    <property type="entry name" value="4FE4S_FER_2"/>
    <property type="match status" value="2"/>
</dbReference>
<organism evidence="7 8">
    <name type="scientific">Candidatus Desantisbacteria bacterium CG1_02_38_46</name>
    <dbReference type="NCBI Taxonomy" id="1817893"/>
    <lineage>
        <taxon>Bacteria</taxon>
        <taxon>Candidatus Desantisiibacteriota</taxon>
    </lineage>
</organism>
<dbReference type="GO" id="GO:0051539">
    <property type="term" value="F:4 iron, 4 sulfur cluster binding"/>
    <property type="evidence" value="ECO:0007669"/>
    <property type="project" value="UniProtKB-KW"/>
</dbReference>
<gene>
    <name evidence="7" type="ORF">AUJ66_02350</name>
</gene>
<evidence type="ECO:0000256" key="2">
    <source>
        <dbReference type="ARBA" id="ARBA00022723"/>
    </source>
</evidence>
<keyword evidence="4" id="KW-0408">Iron</keyword>
<dbReference type="InterPro" id="IPR010226">
    <property type="entry name" value="NADH_quinone_OxRdtase_chainI"/>
</dbReference>
<evidence type="ECO:0000256" key="4">
    <source>
        <dbReference type="ARBA" id="ARBA00023004"/>
    </source>
</evidence>
<evidence type="ECO:0000313" key="8">
    <source>
        <dbReference type="Proteomes" id="UP000182278"/>
    </source>
</evidence>
<feature type="domain" description="4Fe-4S ferredoxin-type" evidence="6">
    <location>
        <begin position="38"/>
        <end position="67"/>
    </location>
</feature>
<dbReference type="InterPro" id="IPR017896">
    <property type="entry name" value="4Fe4S_Fe-S-bd"/>
</dbReference>
<accession>A0A1J4SE66</accession>
<keyword evidence="2" id="KW-0479">Metal-binding</keyword>
<keyword evidence="1" id="KW-0004">4Fe-4S</keyword>
<dbReference type="GO" id="GO:0009060">
    <property type="term" value="P:aerobic respiration"/>
    <property type="evidence" value="ECO:0007669"/>
    <property type="project" value="TreeGrafter"/>
</dbReference>
<proteinExistence type="predicted"/>
<dbReference type="PROSITE" id="PS00198">
    <property type="entry name" value="4FE4S_FER_1"/>
    <property type="match status" value="1"/>
</dbReference>
<dbReference type="Gene3D" id="3.30.70.3270">
    <property type="match status" value="1"/>
</dbReference>
<evidence type="ECO:0000313" key="7">
    <source>
        <dbReference type="EMBL" id="OIN97729.1"/>
    </source>
</evidence>
<dbReference type="Proteomes" id="UP000182278">
    <property type="component" value="Unassembled WGS sequence"/>
</dbReference>
<dbReference type="InterPro" id="IPR017900">
    <property type="entry name" value="4Fe4S_Fe_S_CS"/>
</dbReference>
<dbReference type="STRING" id="1817893.AUJ66_02350"/>
<keyword evidence="5" id="KW-0411">Iron-sulfur</keyword>